<dbReference type="HOGENOM" id="CLU_930761_0_0_1"/>
<evidence type="ECO:0000313" key="1">
    <source>
        <dbReference type="EMBL" id="KIV81293.1"/>
    </source>
</evidence>
<reference evidence="1 2" key="1">
    <citation type="submission" date="2015-01" db="EMBL/GenBank/DDBJ databases">
        <title>The Genome Sequence of Exophiala sideris CBS121828.</title>
        <authorList>
            <consortium name="The Broad Institute Genomics Platform"/>
            <person name="Cuomo C."/>
            <person name="de Hoog S."/>
            <person name="Gorbushina A."/>
            <person name="Stielow B."/>
            <person name="Teixiera M."/>
            <person name="Abouelleil A."/>
            <person name="Chapman S.B."/>
            <person name="Priest M."/>
            <person name="Young S.K."/>
            <person name="Wortman J."/>
            <person name="Nusbaum C."/>
            <person name="Birren B."/>
        </authorList>
    </citation>
    <scope>NUCLEOTIDE SEQUENCE [LARGE SCALE GENOMIC DNA]</scope>
    <source>
        <strain evidence="1 2">CBS 121828</strain>
    </source>
</reference>
<sequence>MAFISNLFAHPEKLNDVRKSVEILQYQIKMVEALEHGKQRLLKSTTLHSSVLGNCLPFMQYVNKAHTASNFFSEVSNLSLNELIFAMISFEGRRLKTLIDLFKASDIKTYVEKQNINCLHRSEIFTRINYYMSQTDGNGFGDIYSRAKSSSESIIMMDEDPEPETGAEDSNAFKLLGVHREGMKNIFIEHVSNTARLMTVESRYPRDKSGDAFISFDLESDRGPVARMIEALLDGDNPVAEIPEAFGHTIATAVDRSDLRIWEKRKGRTDTTNCLKISTIYHVELRICNDGAIANILYSQLDR</sequence>
<proteinExistence type="predicted"/>
<gene>
    <name evidence="1" type="ORF">PV11_03489</name>
</gene>
<accession>A0A0D1Z318</accession>
<dbReference type="AlphaFoldDB" id="A0A0D1Z318"/>
<name>A0A0D1Z318_9EURO</name>
<organism evidence="1 2">
    <name type="scientific">Exophiala sideris</name>
    <dbReference type="NCBI Taxonomy" id="1016849"/>
    <lineage>
        <taxon>Eukaryota</taxon>
        <taxon>Fungi</taxon>
        <taxon>Dikarya</taxon>
        <taxon>Ascomycota</taxon>
        <taxon>Pezizomycotina</taxon>
        <taxon>Eurotiomycetes</taxon>
        <taxon>Chaetothyriomycetidae</taxon>
        <taxon>Chaetothyriales</taxon>
        <taxon>Herpotrichiellaceae</taxon>
        <taxon>Exophiala</taxon>
    </lineage>
</organism>
<dbReference type="EMBL" id="KN846952">
    <property type="protein sequence ID" value="KIV81293.1"/>
    <property type="molecule type" value="Genomic_DNA"/>
</dbReference>
<evidence type="ECO:0000313" key="2">
    <source>
        <dbReference type="Proteomes" id="UP000053599"/>
    </source>
</evidence>
<dbReference type="Proteomes" id="UP000053599">
    <property type="component" value="Unassembled WGS sequence"/>
</dbReference>
<dbReference type="STRING" id="1016849.A0A0D1Z318"/>
<protein>
    <submittedName>
        <fullName evidence="1">Uncharacterized protein</fullName>
    </submittedName>
</protein>
<dbReference type="OrthoDB" id="5234302at2759"/>